<dbReference type="Pfam" id="PF14144">
    <property type="entry name" value="DOG1"/>
    <property type="match status" value="1"/>
</dbReference>
<comment type="caution">
    <text evidence="2">The sequence shown here is derived from an EMBL/GenBank/DDBJ whole genome shotgun (WGS) entry which is preliminary data.</text>
</comment>
<sequence>MDEVARIRLSELLQALTISTPNNQENNREDLLKQLVQKGMSHFEEYVEQRAQLAQKDALAYFATSWCSALEMTLLWLGGCRPSIYVRLVYAMCGLQFESQLPQLLQGNGHNFDNLGGLSSTQLSMIDNLRRRTIKEEEKITSKLASLQESIVEQPITGIAAVRTRTYEDPNLEVEDELSALRELTEIWTPSQAVDFLATRKKLHVCLHRWGQKRDQMHGRN</sequence>
<organism evidence="2 3">
    <name type="scientific">Lithospermum erythrorhizon</name>
    <name type="common">Purple gromwell</name>
    <name type="synonym">Lithospermum officinale var. erythrorhizon</name>
    <dbReference type="NCBI Taxonomy" id="34254"/>
    <lineage>
        <taxon>Eukaryota</taxon>
        <taxon>Viridiplantae</taxon>
        <taxon>Streptophyta</taxon>
        <taxon>Embryophyta</taxon>
        <taxon>Tracheophyta</taxon>
        <taxon>Spermatophyta</taxon>
        <taxon>Magnoliopsida</taxon>
        <taxon>eudicotyledons</taxon>
        <taxon>Gunneridae</taxon>
        <taxon>Pentapetalae</taxon>
        <taxon>asterids</taxon>
        <taxon>lamiids</taxon>
        <taxon>Boraginales</taxon>
        <taxon>Boraginaceae</taxon>
        <taxon>Boraginoideae</taxon>
        <taxon>Lithospermeae</taxon>
        <taxon>Lithospermum</taxon>
    </lineage>
</organism>
<keyword evidence="3" id="KW-1185">Reference proteome</keyword>
<name>A0AAV3NZ73_LITER</name>
<dbReference type="EMBL" id="BAABME010000672">
    <property type="protein sequence ID" value="GAA0144639.1"/>
    <property type="molecule type" value="Genomic_DNA"/>
</dbReference>
<evidence type="ECO:0000313" key="3">
    <source>
        <dbReference type="Proteomes" id="UP001454036"/>
    </source>
</evidence>
<dbReference type="GO" id="GO:0043565">
    <property type="term" value="F:sequence-specific DNA binding"/>
    <property type="evidence" value="ECO:0007669"/>
    <property type="project" value="InterPro"/>
</dbReference>
<accession>A0AAV3NZ73</accession>
<dbReference type="InterPro" id="IPR051886">
    <property type="entry name" value="Seed_Dev/Stress_Resp_Reg"/>
</dbReference>
<protein>
    <recommendedName>
        <fullName evidence="1">DOG1 domain-containing protein</fullName>
    </recommendedName>
</protein>
<dbReference type="Proteomes" id="UP001454036">
    <property type="component" value="Unassembled WGS sequence"/>
</dbReference>
<dbReference type="PANTHER" id="PTHR46354:SF7">
    <property type="entry name" value="PROTEIN DOG1-LIKE 1"/>
    <property type="match status" value="1"/>
</dbReference>
<dbReference type="InterPro" id="IPR025422">
    <property type="entry name" value="TGA_domain"/>
</dbReference>
<evidence type="ECO:0000259" key="1">
    <source>
        <dbReference type="PROSITE" id="PS51806"/>
    </source>
</evidence>
<reference evidence="2 3" key="1">
    <citation type="submission" date="2024-01" db="EMBL/GenBank/DDBJ databases">
        <title>The complete chloroplast genome sequence of Lithospermum erythrorhizon: insights into the phylogenetic relationship among Boraginaceae species and the maternal lineages of purple gromwells.</title>
        <authorList>
            <person name="Okada T."/>
            <person name="Watanabe K."/>
        </authorList>
    </citation>
    <scope>NUCLEOTIDE SEQUENCE [LARGE SCALE GENOMIC DNA]</scope>
</reference>
<dbReference type="GO" id="GO:0006351">
    <property type="term" value="P:DNA-templated transcription"/>
    <property type="evidence" value="ECO:0007669"/>
    <property type="project" value="InterPro"/>
</dbReference>
<proteinExistence type="predicted"/>
<evidence type="ECO:0000313" key="2">
    <source>
        <dbReference type="EMBL" id="GAA0144639.1"/>
    </source>
</evidence>
<dbReference type="PROSITE" id="PS51806">
    <property type="entry name" value="DOG1"/>
    <property type="match status" value="1"/>
</dbReference>
<dbReference type="PANTHER" id="PTHR46354">
    <property type="entry name" value="DOG1 DOMAIN-CONTAINING PROTEIN"/>
    <property type="match status" value="1"/>
</dbReference>
<feature type="domain" description="DOG1" evidence="1">
    <location>
        <begin position="1"/>
        <end position="217"/>
    </location>
</feature>
<dbReference type="AlphaFoldDB" id="A0AAV3NZ73"/>
<gene>
    <name evidence="2" type="ORF">LIER_05032</name>
</gene>